<keyword evidence="3" id="KW-0804">Transcription</keyword>
<dbReference type="InterPro" id="IPR050204">
    <property type="entry name" value="AraC_XylS_family_regulators"/>
</dbReference>
<gene>
    <name evidence="5" type="ORF">GCM10023235_35910</name>
</gene>
<evidence type="ECO:0000256" key="2">
    <source>
        <dbReference type="ARBA" id="ARBA00023125"/>
    </source>
</evidence>
<evidence type="ECO:0000259" key="4">
    <source>
        <dbReference type="PROSITE" id="PS01124"/>
    </source>
</evidence>
<sequence>MVRSLDSLSDRLVTARLLVYIGRMDILTEAVASMRTDRARAARTECRGPWGLRFHEEAGSGFHIVLSGSCWLLTPDGGATALGVGDVVFLRRGAEHVLTDDPGSPVRDFRPEPAAPDDSTVLGHFALDGGEGPRTTLLCGSYHLDRTRQHPLVASLPELIHLPAQPGRHPALRAAIELLGAELNSPGPGSDGVVAELIDLLLLYILRAWLAEQPDCATAGWSAALTDPAIAPALRAIHADPGHAWTVEGLGERVGLSRAAFARRFTGLVGEPPLAYLTRWRMTTAARLLRQSDLGIGTVGARVGYGSEFAFAKAFKRAYGLPPGQYRREAPEPSAA</sequence>
<accession>A0ABP9DR99</accession>
<comment type="caution">
    <text evidence="5">The sequence shown here is derived from an EMBL/GenBank/DDBJ whole genome shotgun (WGS) entry which is preliminary data.</text>
</comment>
<dbReference type="EMBL" id="BAABIS010000001">
    <property type="protein sequence ID" value="GAA4855243.1"/>
    <property type="molecule type" value="Genomic_DNA"/>
</dbReference>
<proteinExistence type="predicted"/>
<dbReference type="InterPro" id="IPR020449">
    <property type="entry name" value="Tscrpt_reg_AraC-type_HTH"/>
</dbReference>
<protein>
    <submittedName>
        <fullName evidence="5">AraC family transcriptional regulator</fullName>
    </submittedName>
</protein>
<dbReference type="Gene3D" id="1.10.10.60">
    <property type="entry name" value="Homeodomain-like"/>
    <property type="match status" value="2"/>
</dbReference>
<dbReference type="PANTHER" id="PTHR46796">
    <property type="entry name" value="HTH-TYPE TRANSCRIPTIONAL ACTIVATOR RHAS-RELATED"/>
    <property type="match status" value="1"/>
</dbReference>
<reference evidence="6" key="1">
    <citation type="journal article" date="2019" name="Int. J. Syst. Evol. Microbiol.">
        <title>The Global Catalogue of Microorganisms (GCM) 10K type strain sequencing project: providing services to taxonomists for standard genome sequencing and annotation.</title>
        <authorList>
            <consortium name="The Broad Institute Genomics Platform"/>
            <consortium name="The Broad Institute Genome Sequencing Center for Infectious Disease"/>
            <person name="Wu L."/>
            <person name="Ma J."/>
        </authorList>
    </citation>
    <scope>NUCLEOTIDE SEQUENCE [LARGE SCALE GENOMIC DNA]</scope>
    <source>
        <strain evidence="6">JCM 13006</strain>
    </source>
</reference>
<evidence type="ECO:0000313" key="6">
    <source>
        <dbReference type="Proteomes" id="UP001501752"/>
    </source>
</evidence>
<dbReference type="Pfam" id="PF12852">
    <property type="entry name" value="Cupin_6"/>
    <property type="match status" value="1"/>
</dbReference>
<dbReference type="PROSITE" id="PS01124">
    <property type="entry name" value="HTH_ARAC_FAMILY_2"/>
    <property type="match status" value="1"/>
</dbReference>
<keyword evidence="6" id="KW-1185">Reference proteome</keyword>
<evidence type="ECO:0000256" key="3">
    <source>
        <dbReference type="ARBA" id="ARBA00023163"/>
    </source>
</evidence>
<dbReference type="InterPro" id="IPR032783">
    <property type="entry name" value="AraC_lig"/>
</dbReference>
<dbReference type="InterPro" id="IPR018060">
    <property type="entry name" value="HTH_AraC"/>
</dbReference>
<evidence type="ECO:0000256" key="1">
    <source>
        <dbReference type="ARBA" id="ARBA00023015"/>
    </source>
</evidence>
<dbReference type="InterPro" id="IPR009057">
    <property type="entry name" value="Homeodomain-like_sf"/>
</dbReference>
<name>A0ABP9DR99_9ACTN</name>
<dbReference type="PROSITE" id="PS00041">
    <property type="entry name" value="HTH_ARAC_FAMILY_1"/>
    <property type="match status" value="1"/>
</dbReference>
<keyword evidence="2" id="KW-0238">DNA-binding</keyword>
<evidence type="ECO:0000313" key="5">
    <source>
        <dbReference type="EMBL" id="GAA4855243.1"/>
    </source>
</evidence>
<dbReference type="InterPro" id="IPR018062">
    <property type="entry name" value="HTH_AraC-typ_CS"/>
</dbReference>
<organism evidence="5 6">
    <name type="scientific">Kitasatospora terrestris</name>
    <dbReference type="NCBI Taxonomy" id="258051"/>
    <lineage>
        <taxon>Bacteria</taxon>
        <taxon>Bacillati</taxon>
        <taxon>Actinomycetota</taxon>
        <taxon>Actinomycetes</taxon>
        <taxon>Kitasatosporales</taxon>
        <taxon>Streptomycetaceae</taxon>
        <taxon>Kitasatospora</taxon>
    </lineage>
</organism>
<dbReference type="Proteomes" id="UP001501752">
    <property type="component" value="Unassembled WGS sequence"/>
</dbReference>
<dbReference type="SMART" id="SM00342">
    <property type="entry name" value="HTH_ARAC"/>
    <property type="match status" value="1"/>
</dbReference>
<dbReference type="Pfam" id="PF12833">
    <property type="entry name" value="HTH_18"/>
    <property type="match status" value="1"/>
</dbReference>
<dbReference type="PANTHER" id="PTHR46796:SF13">
    <property type="entry name" value="HTH-TYPE TRANSCRIPTIONAL ACTIVATOR RHAS"/>
    <property type="match status" value="1"/>
</dbReference>
<dbReference type="PRINTS" id="PR00032">
    <property type="entry name" value="HTHARAC"/>
</dbReference>
<feature type="domain" description="HTH araC/xylS-type" evidence="4">
    <location>
        <begin position="231"/>
        <end position="329"/>
    </location>
</feature>
<keyword evidence="1" id="KW-0805">Transcription regulation</keyword>
<dbReference type="SUPFAM" id="SSF46689">
    <property type="entry name" value="Homeodomain-like"/>
    <property type="match status" value="2"/>
</dbReference>